<feature type="signal peptide" evidence="1">
    <location>
        <begin position="1"/>
        <end position="23"/>
    </location>
</feature>
<dbReference type="SMART" id="SM00241">
    <property type="entry name" value="ZP"/>
    <property type="match status" value="1"/>
</dbReference>
<dbReference type="PANTHER" id="PTHR11576">
    <property type="entry name" value="ZONA PELLUCIDA SPERM-BINDING PROTEIN 3"/>
    <property type="match status" value="1"/>
</dbReference>
<dbReference type="Pfam" id="PF23344">
    <property type="entry name" value="ZP-N"/>
    <property type="match status" value="1"/>
</dbReference>
<comment type="similarity">
    <text evidence="1">Belongs to the ZP domain family. ZPC subfamily.</text>
</comment>
<evidence type="ECO:0000313" key="4">
    <source>
        <dbReference type="Proteomes" id="UP000886611"/>
    </source>
</evidence>
<comment type="function">
    <text evidence="1">Component of the zona pellucida, an extracellular matrix surrounding oocytes which mediates sperm binding, induction of the acrosome reaction and prevents post-fertilization polyspermy. The zona pellucida is composed of 3 to 4 glycoproteins, ZP1, ZP2, ZP3, and ZP4. ZP3 is essential for sperm binding and zona matrix formation.</text>
</comment>
<dbReference type="Proteomes" id="UP000886611">
    <property type="component" value="Unassembled WGS sequence"/>
</dbReference>
<dbReference type="InterPro" id="IPR055356">
    <property type="entry name" value="ZP-N"/>
</dbReference>
<comment type="domain">
    <text evidence="1">The ZP domain is involved in the polymerization of the ZP proteins to form the zona pellucida.</text>
</comment>
<feature type="non-terminal residue" evidence="3">
    <location>
        <position position="1"/>
    </location>
</feature>
<dbReference type="EMBL" id="JAATIS010001721">
    <property type="protein sequence ID" value="KAG2466055.1"/>
    <property type="molecule type" value="Genomic_DNA"/>
</dbReference>
<comment type="caution">
    <text evidence="3">The sequence shown here is derived from an EMBL/GenBank/DDBJ whole genome shotgun (WGS) entry which is preliminary data.</text>
</comment>
<organism evidence="3 4">
    <name type="scientific">Polypterus senegalus</name>
    <name type="common">Senegal bichir</name>
    <dbReference type="NCBI Taxonomy" id="55291"/>
    <lineage>
        <taxon>Eukaryota</taxon>
        <taxon>Metazoa</taxon>
        <taxon>Chordata</taxon>
        <taxon>Craniata</taxon>
        <taxon>Vertebrata</taxon>
        <taxon>Euteleostomi</taxon>
        <taxon>Actinopterygii</taxon>
        <taxon>Polypteriformes</taxon>
        <taxon>Polypteridae</taxon>
        <taxon>Polypterus</taxon>
    </lineage>
</organism>
<name>A0A8X7XBC3_POLSE</name>
<dbReference type="Gene3D" id="2.60.40.3210">
    <property type="entry name" value="Zona pellucida, ZP-N domain"/>
    <property type="match status" value="1"/>
</dbReference>
<dbReference type="GO" id="GO:0005886">
    <property type="term" value="C:plasma membrane"/>
    <property type="evidence" value="ECO:0007669"/>
    <property type="project" value="UniProtKB-SubCell"/>
</dbReference>
<feature type="domain" description="ZP" evidence="2">
    <location>
        <begin position="58"/>
        <end position="299"/>
    </location>
</feature>
<keyword evidence="1" id="KW-0165">Cleavage on pair of basic residues</keyword>
<reference evidence="3 4" key="1">
    <citation type="journal article" date="2021" name="Cell">
        <title>Tracing the genetic footprints of vertebrate landing in non-teleost ray-finned fishes.</title>
        <authorList>
            <person name="Bi X."/>
            <person name="Wang K."/>
            <person name="Yang L."/>
            <person name="Pan H."/>
            <person name="Jiang H."/>
            <person name="Wei Q."/>
            <person name="Fang M."/>
            <person name="Yu H."/>
            <person name="Zhu C."/>
            <person name="Cai Y."/>
            <person name="He Y."/>
            <person name="Gan X."/>
            <person name="Zeng H."/>
            <person name="Yu D."/>
            <person name="Zhu Y."/>
            <person name="Jiang H."/>
            <person name="Qiu Q."/>
            <person name="Yang H."/>
            <person name="Zhang Y.E."/>
            <person name="Wang W."/>
            <person name="Zhu M."/>
            <person name="He S."/>
            <person name="Zhang G."/>
        </authorList>
    </citation>
    <scope>NUCLEOTIDE SEQUENCE [LARGE SCALE GENOMIC DNA]</scope>
    <source>
        <strain evidence="3">Bchr_013</strain>
    </source>
</reference>
<keyword evidence="1" id="KW-0272">Extracellular matrix</keyword>
<sequence length="462" mass="51215">MWCKDKGQIAVVLLLFIFCDAFAQPRFKGRKQIAKHQKPAVMHYVEPRAGAPQTVTAQCTDSEVIVTISPDLLGIQKPVQPSDLSMGGCGVTSPAGAQPFVIEAPLQGCGSTVEMLGALIVYTFSLDYNPSPIDGLPIVRTNPAVVQIECQYNRCFLDSQLTGSNSQFVSPRVAQSVMQFQLDAFRFYGLTTSSNIQNEIIQTLADMVLGEVRKKYESANSAGLCLKSDGTRERCNVENVSVIIRFVRNSMPVEHLIGLLDLQQLDAEYITSEILFHLCDAGYSADSILSQCYDGASVMSGVRGGVQALLQKRLDRYVPYIHCYNHQLHLVLEQDMQSEPCEKRFFSLSSSVYNFVHHHYVLNKHDAPCLKKLLEIRWTSHCEVTRCTVDNQEEILSILSEMTEDGDDTVDLCTEASGLLCQIKRHHLSEIGKFPVRVLGVLKPANAILQSQSVDLCSASEV</sequence>
<keyword evidence="1" id="KW-0732">Signal</keyword>
<dbReference type="GO" id="GO:2000344">
    <property type="term" value="P:positive regulation of acrosome reaction"/>
    <property type="evidence" value="ECO:0007669"/>
    <property type="project" value="UniProtKB-UniRule"/>
</dbReference>
<dbReference type="AlphaFoldDB" id="A0A8X7XBC3"/>
<dbReference type="PANTHER" id="PTHR11576:SF2">
    <property type="entry name" value="ZONA PELLUCIDA SPERM-BINDING PROTEIN 3"/>
    <property type="match status" value="1"/>
</dbReference>
<dbReference type="GO" id="GO:0035804">
    <property type="term" value="F:structural constituent of egg coat"/>
    <property type="evidence" value="ECO:0007669"/>
    <property type="project" value="UniProtKB-UniRule"/>
</dbReference>
<keyword evidence="1" id="KW-1003">Cell membrane</keyword>
<comment type="PTM">
    <text evidence="1">Proteolytically cleaved before the transmembrane segment to yield the secreted ectodomain incorporated in the zona pellucida.</text>
</comment>
<dbReference type="GO" id="GO:0035805">
    <property type="term" value="C:egg coat"/>
    <property type="evidence" value="ECO:0007669"/>
    <property type="project" value="UniProtKB-SubCell"/>
</dbReference>
<keyword evidence="4" id="KW-1185">Reference proteome</keyword>
<keyword evidence="1" id="KW-1015">Disulfide bond</keyword>
<dbReference type="GO" id="GO:0032190">
    <property type="term" value="F:acrosin binding"/>
    <property type="evidence" value="ECO:0007669"/>
    <property type="project" value="TreeGrafter"/>
</dbReference>
<dbReference type="GO" id="GO:0035803">
    <property type="term" value="P:egg coat formation"/>
    <property type="evidence" value="ECO:0007669"/>
    <property type="project" value="UniProtKB-UniRule"/>
</dbReference>
<feature type="chain" id="PRO_5036518116" description="Zona pellucida sperm-binding protein 3" evidence="1">
    <location>
        <begin position="24"/>
        <end position="462"/>
    </location>
</feature>
<comment type="subcellular location">
    <subcellularLocation>
        <location evidence="1">Zona pellucida</location>
    </subcellularLocation>
    <subcellularLocation>
        <location evidence="1">Cell membrane</location>
        <topology evidence="1">Single-pass type I membrane protein</topology>
    </subcellularLocation>
</comment>
<evidence type="ECO:0000256" key="1">
    <source>
        <dbReference type="RuleBase" id="RU367066"/>
    </source>
</evidence>
<protein>
    <recommendedName>
        <fullName evidence="1">Zona pellucida sperm-binding protein 3</fullName>
    </recommendedName>
</protein>
<evidence type="ECO:0000313" key="3">
    <source>
        <dbReference type="EMBL" id="KAG2466055.1"/>
    </source>
</evidence>
<dbReference type="GO" id="GO:0007339">
    <property type="term" value="P:binding of sperm to zona pellucida"/>
    <property type="evidence" value="ECO:0007669"/>
    <property type="project" value="UniProtKB-UniRule"/>
</dbReference>
<keyword evidence="1" id="KW-0964">Secreted</keyword>
<accession>A0A8X7XBC3</accession>
<feature type="non-terminal residue" evidence="3">
    <location>
        <position position="462"/>
    </location>
</feature>
<proteinExistence type="inferred from homology"/>
<dbReference type="InterPro" id="IPR001507">
    <property type="entry name" value="ZP_dom"/>
</dbReference>
<evidence type="ECO:0000259" key="2">
    <source>
        <dbReference type="SMART" id="SM00241"/>
    </source>
</evidence>
<keyword evidence="1" id="KW-0472">Membrane</keyword>
<dbReference type="FunFam" id="2.60.40.3210:FF:000001">
    <property type="entry name" value="Zona pellucida sperm-binding protein 3"/>
    <property type="match status" value="1"/>
</dbReference>
<gene>
    <name evidence="3" type="primary">Zp3_8</name>
    <name evidence="3" type="ORF">GTO96_0017355</name>
</gene>